<dbReference type="AlphaFoldDB" id="A0A0A9BGX1"/>
<keyword evidence="1" id="KW-0472">Membrane</keyword>
<evidence type="ECO:0000313" key="2">
    <source>
        <dbReference type="EMBL" id="JAD63204.1"/>
    </source>
</evidence>
<sequence length="40" mass="4648">MTPSNVIEFLLWFMCLWLCAVQICMGKWHLYASMPTVAVL</sequence>
<name>A0A0A9BGX1_ARUDO</name>
<reference evidence="2" key="2">
    <citation type="journal article" date="2015" name="Data Brief">
        <title>Shoot transcriptome of the giant reed, Arundo donax.</title>
        <authorList>
            <person name="Barrero R.A."/>
            <person name="Guerrero F.D."/>
            <person name="Moolhuijzen P."/>
            <person name="Goolsby J.A."/>
            <person name="Tidwell J."/>
            <person name="Bellgard S.E."/>
            <person name="Bellgard M.I."/>
        </authorList>
    </citation>
    <scope>NUCLEOTIDE SEQUENCE</scope>
    <source>
        <tissue evidence="2">Shoot tissue taken approximately 20 cm above the soil surface</tissue>
    </source>
</reference>
<proteinExistence type="predicted"/>
<keyword evidence="1" id="KW-1133">Transmembrane helix</keyword>
<feature type="transmembrane region" description="Helical" evidence="1">
    <location>
        <begin position="6"/>
        <end position="25"/>
    </location>
</feature>
<keyword evidence="1" id="KW-0812">Transmembrane</keyword>
<organism evidence="2">
    <name type="scientific">Arundo donax</name>
    <name type="common">Giant reed</name>
    <name type="synonym">Donax arundinaceus</name>
    <dbReference type="NCBI Taxonomy" id="35708"/>
    <lineage>
        <taxon>Eukaryota</taxon>
        <taxon>Viridiplantae</taxon>
        <taxon>Streptophyta</taxon>
        <taxon>Embryophyta</taxon>
        <taxon>Tracheophyta</taxon>
        <taxon>Spermatophyta</taxon>
        <taxon>Magnoliopsida</taxon>
        <taxon>Liliopsida</taxon>
        <taxon>Poales</taxon>
        <taxon>Poaceae</taxon>
        <taxon>PACMAD clade</taxon>
        <taxon>Arundinoideae</taxon>
        <taxon>Arundineae</taxon>
        <taxon>Arundo</taxon>
    </lineage>
</organism>
<dbReference type="EMBL" id="GBRH01234691">
    <property type="protein sequence ID" value="JAD63204.1"/>
    <property type="molecule type" value="Transcribed_RNA"/>
</dbReference>
<protein>
    <submittedName>
        <fullName evidence="2">Uncharacterized protein</fullName>
    </submittedName>
</protein>
<accession>A0A0A9BGX1</accession>
<reference evidence="2" key="1">
    <citation type="submission" date="2014-09" db="EMBL/GenBank/DDBJ databases">
        <authorList>
            <person name="Magalhaes I.L.F."/>
            <person name="Oliveira U."/>
            <person name="Santos F.R."/>
            <person name="Vidigal T.H.D.A."/>
            <person name="Brescovit A.D."/>
            <person name="Santos A.J."/>
        </authorList>
    </citation>
    <scope>NUCLEOTIDE SEQUENCE</scope>
    <source>
        <tissue evidence="2">Shoot tissue taken approximately 20 cm above the soil surface</tissue>
    </source>
</reference>
<evidence type="ECO:0000256" key="1">
    <source>
        <dbReference type="SAM" id="Phobius"/>
    </source>
</evidence>